<evidence type="ECO:0000256" key="4">
    <source>
        <dbReference type="ARBA" id="ARBA00022840"/>
    </source>
</evidence>
<evidence type="ECO:0000256" key="2">
    <source>
        <dbReference type="ARBA" id="ARBA00022679"/>
    </source>
</evidence>
<dbReference type="PANTHER" id="PTHR10695:SF46">
    <property type="entry name" value="BIFUNCTIONAL COENZYME A SYNTHASE-RELATED"/>
    <property type="match status" value="1"/>
</dbReference>
<dbReference type="RefSeq" id="WP_212139729.1">
    <property type="nucleotide sequence ID" value="NZ_JAGSSW010000006.1"/>
</dbReference>
<protein>
    <recommendedName>
        <fullName evidence="6 7">Dephospho-CoA kinase</fullName>
        <ecNumber evidence="6 7">2.7.1.24</ecNumber>
    </recommendedName>
    <alternativeName>
        <fullName evidence="6">Dephosphocoenzyme A kinase</fullName>
    </alternativeName>
</protein>
<dbReference type="Gene3D" id="3.40.50.300">
    <property type="entry name" value="P-loop containing nucleotide triphosphate hydrolases"/>
    <property type="match status" value="1"/>
</dbReference>
<comment type="subcellular location">
    <subcellularLocation>
        <location evidence="6">Cytoplasm</location>
    </subcellularLocation>
</comment>
<dbReference type="Proteomes" id="UP000682951">
    <property type="component" value="Unassembled WGS sequence"/>
</dbReference>
<comment type="catalytic activity">
    <reaction evidence="6">
        <text>3'-dephospho-CoA + ATP = ADP + CoA + H(+)</text>
        <dbReference type="Rhea" id="RHEA:18245"/>
        <dbReference type="ChEBI" id="CHEBI:15378"/>
        <dbReference type="ChEBI" id="CHEBI:30616"/>
        <dbReference type="ChEBI" id="CHEBI:57287"/>
        <dbReference type="ChEBI" id="CHEBI:57328"/>
        <dbReference type="ChEBI" id="CHEBI:456216"/>
        <dbReference type="EC" id="2.7.1.24"/>
    </reaction>
</comment>
<dbReference type="PANTHER" id="PTHR10695">
    <property type="entry name" value="DEPHOSPHO-COA KINASE-RELATED"/>
    <property type="match status" value="1"/>
</dbReference>
<reference evidence="8 9" key="1">
    <citation type="submission" date="2021-04" db="EMBL/GenBank/DDBJ databases">
        <title>Molecular and phenotypic characterization and identification of bacterial isolates recovered from the Anatolian ground squirrels (Spermophilus xanthoprymnus) and which have the potential to form a new species in the Campylobacter genus.</title>
        <authorList>
            <person name="Aydin F."/>
            <person name="Abay S."/>
            <person name="Kayman T."/>
            <person name="Karakaya E."/>
            <person name="Mustak H.K."/>
            <person name="Mustak I.B."/>
            <person name="Bilgin N."/>
            <person name="Duzler A."/>
            <person name="Sahin O."/>
            <person name="Guran O."/>
            <person name="Saticioglu I.B."/>
        </authorList>
    </citation>
    <scope>NUCLEOTIDE SEQUENCE [LARGE SCALE GENOMIC DNA]</scope>
    <source>
        <strain evidence="9">faydin-G24</strain>
    </source>
</reference>
<keyword evidence="3 6" id="KW-0547">Nucleotide-binding</keyword>
<dbReference type="Pfam" id="PF01121">
    <property type="entry name" value="CoaE"/>
    <property type="match status" value="1"/>
</dbReference>
<proteinExistence type="inferred from homology"/>
<comment type="caution">
    <text evidence="8">The sequence shown here is derived from an EMBL/GenBank/DDBJ whole genome shotgun (WGS) entry which is preliminary data.</text>
</comment>
<keyword evidence="4 6" id="KW-0067">ATP-binding</keyword>
<dbReference type="SUPFAM" id="SSF52540">
    <property type="entry name" value="P-loop containing nucleoside triphosphate hydrolases"/>
    <property type="match status" value="1"/>
</dbReference>
<accession>A0ABS5HIY7</accession>
<dbReference type="NCBIfam" id="TIGR00152">
    <property type="entry name" value="dephospho-CoA kinase"/>
    <property type="match status" value="1"/>
</dbReference>
<comment type="function">
    <text evidence="6">Catalyzes the phosphorylation of the 3'-hydroxyl group of dephosphocoenzyme A to form coenzyme A.</text>
</comment>
<keyword evidence="6" id="KW-0963">Cytoplasm</keyword>
<evidence type="ECO:0000313" key="8">
    <source>
        <dbReference type="EMBL" id="MBR8464231.1"/>
    </source>
</evidence>
<comment type="similarity">
    <text evidence="1 6">Belongs to the CoaE family.</text>
</comment>
<evidence type="ECO:0000256" key="3">
    <source>
        <dbReference type="ARBA" id="ARBA00022741"/>
    </source>
</evidence>
<evidence type="ECO:0000256" key="6">
    <source>
        <dbReference type="HAMAP-Rule" id="MF_00376"/>
    </source>
</evidence>
<sequence>MNKFRYGYVVTGGIGSGKSTFCNLLKIYGYSVIDADKVAHEILNASADEVARLFGDRFIKTENSIKTVDRKALGTAVFSDKSKLEKLENLLHPKIKDEIYKYSNELERLKVAHFADIPLFFERGNYDKFNKVVLVYAPLKLLLKRVMARDNLDENAATQRLNAQMDIEKKLELADIVIDNSRDLAHLTNQTEKFINMIKG</sequence>
<keyword evidence="9" id="KW-1185">Reference proteome</keyword>
<dbReference type="EC" id="2.7.1.24" evidence="6 7"/>
<keyword evidence="2 6" id="KW-0808">Transferase</keyword>
<dbReference type="GO" id="GO:0004140">
    <property type="term" value="F:dephospho-CoA kinase activity"/>
    <property type="evidence" value="ECO:0007669"/>
    <property type="project" value="UniProtKB-EC"/>
</dbReference>
<evidence type="ECO:0000256" key="1">
    <source>
        <dbReference type="ARBA" id="ARBA00009018"/>
    </source>
</evidence>
<dbReference type="CDD" id="cd02022">
    <property type="entry name" value="DPCK"/>
    <property type="match status" value="1"/>
</dbReference>
<keyword evidence="5 6" id="KW-0173">Coenzyme A biosynthesis</keyword>
<dbReference type="HAMAP" id="MF_00376">
    <property type="entry name" value="Dephospho_CoA_kinase"/>
    <property type="match status" value="1"/>
</dbReference>
<dbReference type="InterPro" id="IPR001977">
    <property type="entry name" value="Depp_CoAkinase"/>
</dbReference>
<feature type="binding site" evidence="6">
    <location>
        <begin position="15"/>
        <end position="20"/>
    </location>
    <ligand>
        <name>ATP</name>
        <dbReference type="ChEBI" id="CHEBI:30616"/>
    </ligand>
</feature>
<evidence type="ECO:0000256" key="5">
    <source>
        <dbReference type="ARBA" id="ARBA00022993"/>
    </source>
</evidence>
<evidence type="ECO:0000313" key="9">
    <source>
        <dbReference type="Proteomes" id="UP000682951"/>
    </source>
</evidence>
<name>A0ABS5HIY7_9BACT</name>
<dbReference type="PROSITE" id="PS51219">
    <property type="entry name" value="DPCK"/>
    <property type="match status" value="1"/>
</dbReference>
<comment type="pathway">
    <text evidence="6">Cofactor biosynthesis; coenzyme A biosynthesis; CoA from (R)-pantothenate: step 5/5.</text>
</comment>
<dbReference type="EMBL" id="JAGSSW010000006">
    <property type="protein sequence ID" value="MBR8464231.1"/>
    <property type="molecule type" value="Genomic_DNA"/>
</dbReference>
<keyword evidence="6 8" id="KW-0418">Kinase</keyword>
<gene>
    <name evidence="6 8" type="primary">coaE</name>
    <name evidence="8" type="ORF">KDD93_06610</name>
</gene>
<evidence type="ECO:0000256" key="7">
    <source>
        <dbReference type="NCBIfam" id="TIGR00152"/>
    </source>
</evidence>
<organism evidence="8 9">
    <name type="scientific">Campylobacter anatolicus</name>
    <dbReference type="NCBI Taxonomy" id="2829105"/>
    <lineage>
        <taxon>Bacteria</taxon>
        <taxon>Pseudomonadati</taxon>
        <taxon>Campylobacterota</taxon>
        <taxon>Epsilonproteobacteria</taxon>
        <taxon>Campylobacterales</taxon>
        <taxon>Campylobacteraceae</taxon>
        <taxon>Campylobacter</taxon>
    </lineage>
</organism>
<dbReference type="InterPro" id="IPR027417">
    <property type="entry name" value="P-loop_NTPase"/>
</dbReference>